<feature type="transmembrane region" description="Helical" evidence="6">
    <location>
        <begin position="117"/>
        <end position="141"/>
    </location>
</feature>
<reference evidence="8" key="1">
    <citation type="submission" date="2017-01" db="EMBL/GenBank/DDBJ databases">
        <authorList>
            <person name="Brunel B."/>
        </authorList>
    </citation>
    <scope>NUCLEOTIDE SEQUENCE [LARGE SCALE GENOMIC DNA]</scope>
</reference>
<dbReference type="AlphaFoldDB" id="A0A1R3VMI8"/>
<keyword evidence="3 6" id="KW-1133">Transmembrane helix</keyword>
<evidence type="ECO:0000313" key="7">
    <source>
        <dbReference type="EMBL" id="SIT59681.1"/>
    </source>
</evidence>
<dbReference type="Proteomes" id="UP000188388">
    <property type="component" value="Unassembled WGS sequence"/>
</dbReference>
<evidence type="ECO:0000256" key="5">
    <source>
        <dbReference type="SAM" id="MobiDB-lite"/>
    </source>
</evidence>
<dbReference type="InterPro" id="IPR052527">
    <property type="entry name" value="Metal_cation-efflux_comp"/>
</dbReference>
<name>A0A1R3VMI8_9HYPH</name>
<dbReference type="EMBL" id="FTPD01000078">
    <property type="protein sequence ID" value="SIT59681.1"/>
    <property type="molecule type" value="Genomic_DNA"/>
</dbReference>
<organism evidence="7 8">
    <name type="scientific">Mesorhizobium prunaredense</name>
    <dbReference type="NCBI Taxonomy" id="1631249"/>
    <lineage>
        <taxon>Bacteria</taxon>
        <taxon>Pseudomonadati</taxon>
        <taxon>Pseudomonadota</taxon>
        <taxon>Alphaproteobacteria</taxon>
        <taxon>Hyphomicrobiales</taxon>
        <taxon>Phyllobacteriaceae</taxon>
        <taxon>Mesorhizobium</taxon>
    </lineage>
</organism>
<dbReference type="Pfam" id="PF04191">
    <property type="entry name" value="PEMT"/>
    <property type="match status" value="1"/>
</dbReference>
<comment type="subcellular location">
    <subcellularLocation>
        <location evidence="1">Endomembrane system</location>
        <topology evidence="1">Multi-pass membrane protein</topology>
    </subcellularLocation>
</comment>
<evidence type="ECO:0000313" key="8">
    <source>
        <dbReference type="Proteomes" id="UP000188388"/>
    </source>
</evidence>
<dbReference type="InterPro" id="IPR007318">
    <property type="entry name" value="Phopholipid_MeTrfase"/>
</dbReference>
<evidence type="ECO:0000256" key="2">
    <source>
        <dbReference type="ARBA" id="ARBA00022692"/>
    </source>
</evidence>
<evidence type="ECO:0000256" key="6">
    <source>
        <dbReference type="SAM" id="Phobius"/>
    </source>
</evidence>
<proteinExistence type="predicted"/>
<dbReference type="PANTHER" id="PTHR43847">
    <property type="entry name" value="BLL3993 PROTEIN"/>
    <property type="match status" value="1"/>
</dbReference>
<feature type="region of interest" description="Disordered" evidence="5">
    <location>
        <begin position="1"/>
        <end position="21"/>
    </location>
</feature>
<protein>
    <recommendedName>
        <fullName evidence="9">Isoprenylcysteine carboxyl methyltransferase</fullName>
    </recommendedName>
</protein>
<evidence type="ECO:0008006" key="9">
    <source>
        <dbReference type="Google" id="ProtNLM"/>
    </source>
</evidence>
<keyword evidence="8" id="KW-1185">Reference proteome</keyword>
<sequence length="173" mass="18986">MTDHQQKPGQQKPGQLKPGQPKSGLIPWPPLIYVAAIAVSIALGLLYPLPWIGGLLGDILFAAGWVALFGVVALWFTAVRTMIRAKTTLHPNAMPDHLVTTGPFAVSRNPIYLANTLLMIGVALISGIVWFLLLAIIAAFATQKMAIEGEEKVLATKFGKRYRDYAKKVRRWI</sequence>
<feature type="compositionally biased region" description="Low complexity" evidence="5">
    <location>
        <begin position="7"/>
        <end position="21"/>
    </location>
</feature>
<dbReference type="STRING" id="1631249.BQ8794_80015"/>
<evidence type="ECO:0000256" key="1">
    <source>
        <dbReference type="ARBA" id="ARBA00004127"/>
    </source>
</evidence>
<dbReference type="RefSeq" id="WP_077383608.1">
    <property type="nucleotide sequence ID" value="NZ_FTPD01000078.1"/>
</dbReference>
<evidence type="ECO:0000256" key="3">
    <source>
        <dbReference type="ARBA" id="ARBA00022989"/>
    </source>
</evidence>
<dbReference type="PANTHER" id="PTHR43847:SF1">
    <property type="entry name" value="BLL3993 PROTEIN"/>
    <property type="match status" value="1"/>
</dbReference>
<accession>A0A1R3VMI8</accession>
<keyword evidence="2 6" id="KW-0812">Transmembrane</keyword>
<dbReference type="Gene3D" id="1.20.120.1630">
    <property type="match status" value="1"/>
</dbReference>
<evidence type="ECO:0000256" key="4">
    <source>
        <dbReference type="ARBA" id="ARBA00023136"/>
    </source>
</evidence>
<dbReference type="GO" id="GO:0012505">
    <property type="term" value="C:endomembrane system"/>
    <property type="evidence" value="ECO:0007669"/>
    <property type="project" value="UniProtKB-SubCell"/>
</dbReference>
<feature type="transmembrane region" description="Helical" evidence="6">
    <location>
        <begin position="59"/>
        <end position="79"/>
    </location>
</feature>
<gene>
    <name evidence="7" type="ORF">BQ8794_80015</name>
</gene>
<feature type="transmembrane region" description="Helical" evidence="6">
    <location>
        <begin position="25"/>
        <end position="47"/>
    </location>
</feature>
<keyword evidence="4 6" id="KW-0472">Membrane</keyword>